<keyword evidence="7" id="KW-1185">Reference proteome</keyword>
<organism evidence="6 7">
    <name type="scientific">Mucilaginibacter psychrotolerans</name>
    <dbReference type="NCBI Taxonomy" id="1524096"/>
    <lineage>
        <taxon>Bacteria</taxon>
        <taxon>Pseudomonadati</taxon>
        <taxon>Bacteroidota</taxon>
        <taxon>Sphingobacteriia</taxon>
        <taxon>Sphingobacteriales</taxon>
        <taxon>Sphingobacteriaceae</taxon>
        <taxon>Mucilaginibacter</taxon>
    </lineage>
</organism>
<evidence type="ECO:0000259" key="5">
    <source>
        <dbReference type="Pfam" id="PF12950"/>
    </source>
</evidence>
<dbReference type="PANTHER" id="PTHR33841:SF1">
    <property type="entry name" value="DNA METHYLTRANSFERASE A"/>
    <property type="match status" value="1"/>
</dbReference>
<dbReference type="RefSeq" id="WP_204986009.1">
    <property type="nucleotide sequence ID" value="NZ_SOZE01000082.1"/>
</dbReference>
<proteinExistence type="predicted"/>
<keyword evidence="2" id="KW-0489">Methyltransferase</keyword>
<evidence type="ECO:0000256" key="3">
    <source>
        <dbReference type="ARBA" id="ARBA00022679"/>
    </source>
</evidence>
<dbReference type="EC" id="2.1.1.72" evidence="1"/>
<evidence type="ECO:0000256" key="2">
    <source>
        <dbReference type="ARBA" id="ARBA00022603"/>
    </source>
</evidence>
<sequence>LRGRDIKKYNAQFADQWIINAHNGIRERKIPPVDVKQDYPAVYDHLSKYEDALSKRLDKGQHWSNLRNCAYLENFESEKIVWIELTDQPNFALDKSAFYLNNTIFFMTGDHLKYLLAFLNSRLCEWYFDKIAATSGAGTRRWIKMYIDQICIPFPDKEIESKITGMVDLLNESFDMKLYKSLDNEIYDIFKLSSEEIDLLINASL</sequence>
<evidence type="ECO:0000313" key="6">
    <source>
        <dbReference type="EMBL" id="TFF29705.1"/>
    </source>
</evidence>
<name>A0A4Y8RX33_9SPHI</name>
<dbReference type="InterPro" id="IPR025931">
    <property type="entry name" value="TaqI_C"/>
</dbReference>
<dbReference type="AlphaFoldDB" id="A0A4Y8RX33"/>
<keyword evidence="6" id="KW-0540">Nuclease</keyword>
<dbReference type="InterPro" id="IPR050953">
    <property type="entry name" value="N4_N6_ade-DNA_methylase"/>
</dbReference>
<protein>
    <recommendedName>
        <fullName evidence="1">site-specific DNA-methyltransferase (adenine-specific)</fullName>
        <ecNumber evidence="1">2.1.1.72</ecNumber>
    </recommendedName>
</protein>
<evidence type="ECO:0000313" key="7">
    <source>
        <dbReference type="Proteomes" id="UP000297540"/>
    </source>
</evidence>
<evidence type="ECO:0000256" key="4">
    <source>
        <dbReference type="ARBA" id="ARBA00047942"/>
    </source>
</evidence>
<dbReference type="GO" id="GO:0004519">
    <property type="term" value="F:endonuclease activity"/>
    <property type="evidence" value="ECO:0007669"/>
    <property type="project" value="UniProtKB-KW"/>
</dbReference>
<dbReference type="EMBL" id="SOZE01000082">
    <property type="protein sequence ID" value="TFF29705.1"/>
    <property type="molecule type" value="Genomic_DNA"/>
</dbReference>
<dbReference type="Pfam" id="PF12950">
    <property type="entry name" value="TaqI_C"/>
    <property type="match status" value="1"/>
</dbReference>
<dbReference type="GO" id="GO:0032259">
    <property type="term" value="P:methylation"/>
    <property type="evidence" value="ECO:0007669"/>
    <property type="project" value="UniProtKB-KW"/>
</dbReference>
<feature type="non-terminal residue" evidence="6">
    <location>
        <position position="1"/>
    </location>
</feature>
<keyword evidence="3" id="KW-0808">Transferase</keyword>
<feature type="domain" description="TaqI-like C-terminal specificity" evidence="5">
    <location>
        <begin position="1"/>
        <end position="150"/>
    </location>
</feature>
<keyword evidence="6" id="KW-0378">Hydrolase</keyword>
<reference evidence="6 7" key="1">
    <citation type="journal article" date="2017" name="Int. J. Syst. Evol. Microbiol.">
        <title>Mucilaginibacterpsychrotolerans sp. nov., isolated from peatlands.</title>
        <authorList>
            <person name="Deng Y."/>
            <person name="Shen L."/>
            <person name="Xu B."/>
            <person name="Liu Y."/>
            <person name="Gu Z."/>
            <person name="Liu H."/>
            <person name="Zhou Y."/>
        </authorList>
    </citation>
    <scope>NUCLEOTIDE SEQUENCE [LARGE SCALE GENOMIC DNA]</scope>
    <source>
        <strain evidence="6 7">NH7-4</strain>
    </source>
</reference>
<evidence type="ECO:0000256" key="1">
    <source>
        <dbReference type="ARBA" id="ARBA00011900"/>
    </source>
</evidence>
<comment type="caution">
    <text evidence="6">The sequence shown here is derived from an EMBL/GenBank/DDBJ whole genome shotgun (WGS) entry which is preliminary data.</text>
</comment>
<dbReference type="GO" id="GO:0009007">
    <property type="term" value="F:site-specific DNA-methyltransferase (adenine-specific) activity"/>
    <property type="evidence" value="ECO:0007669"/>
    <property type="project" value="UniProtKB-EC"/>
</dbReference>
<gene>
    <name evidence="6" type="ORF">E2R66_28130</name>
</gene>
<accession>A0A4Y8RX33</accession>
<dbReference type="Proteomes" id="UP000297540">
    <property type="component" value="Unassembled WGS sequence"/>
</dbReference>
<dbReference type="PANTHER" id="PTHR33841">
    <property type="entry name" value="DNA METHYLTRANSFERASE YEEA-RELATED"/>
    <property type="match status" value="1"/>
</dbReference>
<comment type="catalytic activity">
    <reaction evidence="4">
        <text>a 2'-deoxyadenosine in DNA + S-adenosyl-L-methionine = an N(6)-methyl-2'-deoxyadenosine in DNA + S-adenosyl-L-homocysteine + H(+)</text>
        <dbReference type="Rhea" id="RHEA:15197"/>
        <dbReference type="Rhea" id="RHEA-COMP:12418"/>
        <dbReference type="Rhea" id="RHEA-COMP:12419"/>
        <dbReference type="ChEBI" id="CHEBI:15378"/>
        <dbReference type="ChEBI" id="CHEBI:57856"/>
        <dbReference type="ChEBI" id="CHEBI:59789"/>
        <dbReference type="ChEBI" id="CHEBI:90615"/>
        <dbReference type="ChEBI" id="CHEBI:90616"/>
        <dbReference type="EC" id="2.1.1.72"/>
    </reaction>
</comment>
<keyword evidence="6" id="KW-0255">Endonuclease</keyword>